<proteinExistence type="predicted"/>
<evidence type="ECO:0000313" key="7">
    <source>
        <dbReference type="Proteomes" id="UP000236642"/>
    </source>
</evidence>
<protein>
    <recommendedName>
        <fullName evidence="5">DUF4349 domain-containing protein</fullName>
    </recommendedName>
</protein>
<keyword evidence="3" id="KW-0472">Membrane</keyword>
<organism evidence="6 7">
    <name type="scientific">Candidatus Thermoflexus japonica</name>
    <dbReference type="NCBI Taxonomy" id="2035417"/>
    <lineage>
        <taxon>Bacteria</taxon>
        <taxon>Bacillati</taxon>
        <taxon>Chloroflexota</taxon>
        <taxon>Thermoflexia</taxon>
        <taxon>Thermoflexales</taxon>
        <taxon>Thermoflexaceae</taxon>
        <taxon>Thermoflexus</taxon>
    </lineage>
</organism>
<feature type="chain" id="PRO_5014191412" description="DUF4349 domain-containing protein" evidence="4">
    <location>
        <begin position="21"/>
        <end position="310"/>
    </location>
</feature>
<evidence type="ECO:0000313" key="6">
    <source>
        <dbReference type="EMBL" id="GBD07816.1"/>
    </source>
</evidence>
<dbReference type="Proteomes" id="UP000236642">
    <property type="component" value="Unassembled WGS sequence"/>
</dbReference>
<dbReference type="InterPro" id="IPR025645">
    <property type="entry name" value="DUF4349"/>
</dbReference>
<feature type="region of interest" description="Disordered" evidence="2">
    <location>
        <begin position="40"/>
        <end position="59"/>
    </location>
</feature>
<gene>
    <name evidence="6" type="ORF">HRbin22_00042</name>
</gene>
<sequence>MRPLLSGIVLGLLLAACAPAARPTPAEVPRAPAAVRPQIESAGGPAAEDAQRLKGAPAAGAPAATPAVVTVNPPGVLPNPAARMIIKNAEMRLLVSSVDEALTRIEGLVADVGGYILNSRTWFQDQEKYASLTFAVPSERFEETLGRLRRIGVKVADENTSGQDVSQEYVDLEARLANLEAAAARLREFLKEAKSVEEALQVEARLRELEGEIAQVKGRMNFLKGRSAYSLITVILEPLRPTPTPTPTPTPVVWNPGETFREATDVLGVLLRALVDISIWVLVLGGPFVFPAGVIAFAVYRLRNRHRPKA</sequence>
<evidence type="ECO:0000256" key="4">
    <source>
        <dbReference type="SAM" id="SignalP"/>
    </source>
</evidence>
<reference evidence="7" key="1">
    <citation type="submission" date="2017-09" db="EMBL/GenBank/DDBJ databases">
        <title>Metaegenomics of thermophilic ammonia-oxidizing enrichment culture.</title>
        <authorList>
            <person name="Kato S."/>
            <person name="Suzuki K."/>
        </authorList>
    </citation>
    <scope>NUCLEOTIDE SEQUENCE [LARGE SCALE GENOMIC DNA]</scope>
</reference>
<evidence type="ECO:0000256" key="2">
    <source>
        <dbReference type="SAM" id="MobiDB-lite"/>
    </source>
</evidence>
<keyword evidence="1" id="KW-0175">Coiled coil</keyword>
<feature type="domain" description="DUF4349" evidence="5">
    <location>
        <begin position="83"/>
        <end position="291"/>
    </location>
</feature>
<keyword evidence="4" id="KW-0732">Signal</keyword>
<accession>A0A2H5Y311</accession>
<dbReference type="AlphaFoldDB" id="A0A2H5Y311"/>
<dbReference type="PROSITE" id="PS51257">
    <property type="entry name" value="PROKAR_LIPOPROTEIN"/>
    <property type="match status" value="1"/>
</dbReference>
<keyword evidence="3" id="KW-0812">Transmembrane</keyword>
<keyword evidence="3" id="KW-1133">Transmembrane helix</keyword>
<feature type="transmembrane region" description="Helical" evidence="3">
    <location>
        <begin position="277"/>
        <end position="300"/>
    </location>
</feature>
<evidence type="ECO:0000256" key="3">
    <source>
        <dbReference type="SAM" id="Phobius"/>
    </source>
</evidence>
<evidence type="ECO:0000259" key="5">
    <source>
        <dbReference type="Pfam" id="PF14257"/>
    </source>
</evidence>
<feature type="coiled-coil region" evidence="1">
    <location>
        <begin position="162"/>
        <end position="226"/>
    </location>
</feature>
<evidence type="ECO:0000256" key="1">
    <source>
        <dbReference type="SAM" id="Coils"/>
    </source>
</evidence>
<name>A0A2H5Y311_9CHLR</name>
<comment type="caution">
    <text evidence="6">The sequence shown here is derived from an EMBL/GenBank/DDBJ whole genome shotgun (WGS) entry which is preliminary data.</text>
</comment>
<dbReference type="EMBL" id="BEHY01000001">
    <property type="protein sequence ID" value="GBD07816.1"/>
    <property type="molecule type" value="Genomic_DNA"/>
</dbReference>
<feature type="signal peptide" evidence="4">
    <location>
        <begin position="1"/>
        <end position="20"/>
    </location>
</feature>
<dbReference type="Pfam" id="PF14257">
    <property type="entry name" value="DUF4349"/>
    <property type="match status" value="1"/>
</dbReference>